<keyword evidence="4" id="KW-1185">Reference proteome</keyword>
<dbReference type="Pfam" id="PF02911">
    <property type="entry name" value="Formyl_trans_C"/>
    <property type="match status" value="1"/>
</dbReference>
<sequence>MNNKIIVFLGSRYNVLEQLIACESLVNLKIYALKGSLLETILIDNGIPHDVFSLEKKKDFLKMLIDIEFDILISNGCPIIFPVERFKKHQILINIHPTYLPYLQGKTPLNGVFYAHYDFYGATMHYIDKGIDTGDIIYQKKQKLTKDIDLGLLYHLAMKLEGVVFKQGWNKLKASNFKNIGRKQKGNPSYFNRTEVMQTIDFNSHNTDQILLTIKSFGIETQGSFCSIDNKKYKIIAAEKILHKPLLDMYANCLPGKIVLTYDTKMLIKTIDGLIKVTRFFRL</sequence>
<gene>
    <name evidence="3" type="ORF">APS56_02215</name>
</gene>
<dbReference type="RefSeq" id="WP_054724374.1">
    <property type="nucleotide sequence ID" value="NZ_CP012898.1"/>
</dbReference>
<evidence type="ECO:0000259" key="1">
    <source>
        <dbReference type="Pfam" id="PF00551"/>
    </source>
</evidence>
<evidence type="ECO:0000313" key="3">
    <source>
        <dbReference type="EMBL" id="ALJ04041.1"/>
    </source>
</evidence>
<dbReference type="AlphaFoldDB" id="A0A0P0CDE5"/>
<dbReference type="STRING" id="1736674.APS56_02215"/>
<dbReference type="GO" id="GO:0004479">
    <property type="term" value="F:methionyl-tRNA formyltransferase activity"/>
    <property type="evidence" value="ECO:0007669"/>
    <property type="project" value="TreeGrafter"/>
</dbReference>
<dbReference type="OrthoDB" id="9802815at2"/>
<reference evidence="3 4" key="1">
    <citation type="submission" date="2015-10" db="EMBL/GenBank/DDBJ databases">
        <authorList>
            <person name="Gilbert D.G."/>
        </authorList>
    </citation>
    <scope>NUCLEOTIDE SEQUENCE [LARGE SCALE GENOMIC DNA]</scope>
    <source>
        <strain evidence="4">HZ-22</strain>
    </source>
</reference>
<dbReference type="PANTHER" id="PTHR11138:SF5">
    <property type="entry name" value="METHIONYL-TRNA FORMYLTRANSFERASE, MITOCHONDRIAL"/>
    <property type="match status" value="1"/>
</dbReference>
<dbReference type="InterPro" id="IPR002376">
    <property type="entry name" value="Formyl_transf_N"/>
</dbReference>
<dbReference type="InterPro" id="IPR036477">
    <property type="entry name" value="Formyl_transf_N_sf"/>
</dbReference>
<organism evidence="3 4">
    <name type="scientific">Pseudalgibacter alginicilyticus</name>
    <dbReference type="NCBI Taxonomy" id="1736674"/>
    <lineage>
        <taxon>Bacteria</taxon>
        <taxon>Pseudomonadati</taxon>
        <taxon>Bacteroidota</taxon>
        <taxon>Flavobacteriia</taxon>
        <taxon>Flavobacteriales</taxon>
        <taxon>Flavobacteriaceae</taxon>
        <taxon>Pseudalgibacter</taxon>
    </lineage>
</organism>
<proteinExistence type="predicted"/>
<evidence type="ECO:0000259" key="2">
    <source>
        <dbReference type="Pfam" id="PF02911"/>
    </source>
</evidence>
<feature type="domain" description="Formyl transferase C-terminal" evidence="2">
    <location>
        <begin position="198"/>
        <end position="279"/>
    </location>
</feature>
<dbReference type="EMBL" id="CP012898">
    <property type="protein sequence ID" value="ALJ04041.1"/>
    <property type="molecule type" value="Genomic_DNA"/>
</dbReference>
<protein>
    <recommendedName>
        <fullName evidence="5">Formyl transferase N-terminal domain-containing protein</fullName>
    </recommendedName>
</protein>
<dbReference type="Proteomes" id="UP000057981">
    <property type="component" value="Chromosome"/>
</dbReference>
<dbReference type="PATRIC" id="fig|1736674.3.peg.460"/>
<feature type="domain" description="Formyl transferase N-terminal" evidence="1">
    <location>
        <begin position="57"/>
        <end position="160"/>
    </location>
</feature>
<dbReference type="KEGG" id="ahz:APS56_02215"/>
<dbReference type="GO" id="GO:0005829">
    <property type="term" value="C:cytosol"/>
    <property type="evidence" value="ECO:0007669"/>
    <property type="project" value="TreeGrafter"/>
</dbReference>
<dbReference type="SUPFAM" id="SSF53328">
    <property type="entry name" value="Formyltransferase"/>
    <property type="match status" value="1"/>
</dbReference>
<dbReference type="InterPro" id="IPR005793">
    <property type="entry name" value="Formyl_trans_C"/>
</dbReference>
<dbReference type="Pfam" id="PF00551">
    <property type="entry name" value="Formyl_trans_N"/>
    <property type="match status" value="1"/>
</dbReference>
<dbReference type="Gene3D" id="3.40.50.12230">
    <property type="match status" value="1"/>
</dbReference>
<name>A0A0P0CDE5_9FLAO</name>
<evidence type="ECO:0008006" key="5">
    <source>
        <dbReference type="Google" id="ProtNLM"/>
    </source>
</evidence>
<dbReference type="PANTHER" id="PTHR11138">
    <property type="entry name" value="METHIONYL-TRNA FORMYLTRANSFERASE"/>
    <property type="match status" value="1"/>
</dbReference>
<evidence type="ECO:0000313" key="4">
    <source>
        <dbReference type="Proteomes" id="UP000057981"/>
    </source>
</evidence>
<accession>A0A0P0CDE5</accession>